<feature type="transmembrane region" description="Helical" evidence="1">
    <location>
        <begin position="20"/>
        <end position="38"/>
    </location>
</feature>
<feature type="transmembrane region" description="Helical" evidence="1">
    <location>
        <begin position="59"/>
        <end position="77"/>
    </location>
</feature>
<sequence>MGRLGCSIGGNLDDSKFSKPMPWIGVYVAAASVAYSIAMAADACRGFHNRKYWFPSKYFSLNATSLTLIAVAVKLSVDLNTSMPHRQDQLAKLSSAVLICTVMGNSMPSIGTMVKNKIFMNIIALGILVITLVVNSCIQLATGAIYVFWKEHVFIMFLMLLLLVILSFSALTVPTTKHYFELKYRKKHELALKECSDGISQCVAKKLEDDLKRYWMMAHTCCPQFVMGHSVTCTASGSFCLLGAATLTEAMLRSYLMPWSFNFCTGDSDYKWSTILVLVTQTIAVGVGTTALASRWFIAINFRCPKRGNKSYKDEFKVEGYWIQRLVEMKECLLAVKIYVRRYRKLAHDIKYQVLDFCIKMQTGIVLMSKLV</sequence>
<evidence type="ECO:0000313" key="3">
    <source>
        <dbReference type="Proteomes" id="UP001415857"/>
    </source>
</evidence>
<dbReference type="AlphaFoldDB" id="A0AAP0RG79"/>
<feature type="transmembrane region" description="Helical" evidence="1">
    <location>
        <begin position="118"/>
        <end position="148"/>
    </location>
</feature>
<reference evidence="2 3" key="1">
    <citation type="journal article" date="2024" name="Plant J.">
        <title>Genome sequences and population genomics reveal climatic adaptation and genomic divergence between two closely related sweetgum species.</title>
        <authorList>
            <person name="Xu W.Q."/>
            <person name="Ren C.Q."/>
            <person name="Zhang X.Y."/>
            <person name="Comes H.P."/>
            <person name="Liu X.H."/>
            <person name="Li Y.G."/>
            <person name="Kettle C.J."/>
            <person name="Jalonen R."/>
            <person name="Gaisberger H."/>
            <person name="Ma Y.Z."/>
            <person name="Qiu Y.X."/>
        </authorList>
    </citation>
    <scope>NUCLEOTIDE SEQUENCE [LARGE SCALE GENOMIC DNA]</scope>
    <source>
        <strain evidence="2">Hangzhou</strain>
    </source>
</reference>
<comment type="caution">
    <text evidence="2">The sequence shown here is derived from an EMBL/GenBank/DDBJ whole genome shotgun (WGS) entry which is preliminary data.</text>
</comment>
<dbReference type="PANTHER" id="PTHR35307">
    <property type="entry name" value="PROTEIN, PUTATIVE-RELATED"/>
    <property type="match status" value="1"/>
</dbReference>
<gene>
    <name evidence="2" type="ORF">L1049_006861</name>
</gene>
<feature type="transmembrane region" description="Helical" evidence="1">
    <location>
        <begin position="154"/>
        <end position="176"/>
    </location>
</feature>
<accession>A0AAP0RG79</accession>
<organism evidence="2 3">
    <name type="scientific">Liquidambar formosana</name>
    <name type="common">Formosan gum</name>
    <dbReference type="NCBI Taxonomy" id="63359"/>
    <lineage>
        <taxon>Eukaryota</taxon>
        <taxon>Viridiplantae</taxon>
        <taxon>Streptophyta</taxon>
        <taxon>Embryophyta</taxon>
        <taxon>Tracheophyta</taxon>
        <taxon>Spermatophyta</taxon>
        <taxon>Magnoliopsida</taxon>
        <taxon>eudicotyledons</taxon>
        <taxon>Gunneridae</taxon>
        <taxon>Pentapetalae</taxon>
        <taxon>Saxifragales</taxon>
        <taxon>Altingiaceae</taxon>
        <taxon>Liquidambar</taxon>
    </lineage>
</organism>
<evidence type="ECO:0000256" key="1">
    <source>
        <dbReference type="SAM" id="Phobius"/>
    </source>
</evidence>
<name>A0AAP0RG79_LIQFO</name>
<dbReference type="EMBL" id="JBBPBK010000010">
    <property type="protein sequence ID" value="KAK9277320.1"/>
    <property type="molecule type" value="Genomic_DNA"/>
</dbReference>
<proteinExistence type="predicted"/>
<dbReference type="Proteomes" id="UP001415857">
    <property type="component" value="Unassembled WGS sequence"/>
</dbReference>
<keyword evidence="1" id="KW-0812">Transmembrane</keyword>
<keyword evidence="1" id="KW-1133">Transmembrane helix</keyword>
<keyword evidence="3" id="KW-1185">Reference proteome</keyword>
<protein>
    <submittedName>
        <fullName evidence="2">Uncharacterized protein</fullName>
    </submittedName>
</protein>
<feature type="transmembrane region" description="Helical" evidence="1">
    <location>
        <begin position="272"/>
        <end position="298"/>
    </location>
</feature>
<keyword evidence="1" id="KW-0472">Membrane</keyword>
<evidence type="ECO:0000313" key="2">
    <source>
        <dbReference type="EMBL" id="KAK9277320.1"/>
    </source>
</evidence>
<feature type="transmembrane region" description="Helical" evidence="1">
    <location>
        <begin position="225"/>
        <end position="252"/>
    </location>
</feature>
<dbReference type="PANTHER" id="PTHR35307:SF3">
    <property type="entry name" value="DUF4220 DOMAIN-CONTAINING PROTEIN"/>
    <property type="match status" value="1"/>
</dbReference>